<protein>
    <submittedName>
        <fullName evidence="2">Uncharacterized protein</fullName>
    </submittedName>
</protein>
<sequence length="209" mass="22904">MKRNLRSNIRLTPNASEGMKRAATRRKERYMEPKESESPLPEGIQPAVITNAPSQMDHHKSPKAKIATSATPDRNWRDENFSCAPLSPQPELVITAAATLTPSFEGEGCAASTLPDQEESCSRVQMSLQPSVLPGLADILHSYGSASSSPISQLSELVDLEDSKLAMDANSQVMEGDEDHEKALFKFQQNVQSFVCLLLFDRSAHTSSM</sequence>
<evidence type="ECO:0000313" key="3">
    <source>
        <dbReference type="Proteomes" id="UP000054549"/>
    </source>
</evidence>
<gene>
    <name evidence="2" type="ORF">M378DRAFT_19347</name>
</gene>
<keyword evidence="3" id="KW-1185">Reference proteome</keyword>
<feature type="compositionally biased region" description="Polar residues" evidence="1">
    <location>
        <begin position="1"/>
        <end position="15"/>
    </location>
</feature>
<dbReference type="Proteomes" id="UP000054549">
    <property type="component" value="Unassembled WGS sequence"/>
</dbReference>
<dbReference type="HOGENOM" id="CLU_1315111_0_0_1"/>
<evidence type="ECO:0000256" key="1">
    <source>
        <dbReference type="SAM" id="MobiDB-lite"/>
    </source>
</evidence>
<proteinExistence type="predicted"/>
<reference evidence="2 3" key="1">
    <citation type="submission" date="2014-04" db="EMBL/GenBank/DDBJ databases">
        <title>Evolutionary Origins and Diversification of the Mycorrhizal Mutualists.</title>
        <authorList>
            <consortium name="DOE Joint Genome Institute"/>
            <consortium name="Mycorrhizal Genomics Consortium"/>
            <person name="Kohler A."/>
            <person name="Kuo A."/>
            <person name="Nagy L.G."/>
            <person name="Floudas D."/>
            <person name="Copeland A."/>
            <person name="Barry K.W."/>
            <person name="Cichocki N."/>
            <person name="Veneault-Fourrey C."/>
            <person name="LaButti K."/>
            <person name="Lindquist E.A."/>
            <person name="Lipzen A."/>
            <person name="Lundell T."/>
            <person name="Morin E."/>
            <person name="Murat C."/>
            <person name="Riley R."/>
            <person name="Ohm R."/>
            <person name="Sun H."/>
            <person name="Tunlid A."/>
            <person name="Henrissat B."/>
            <person name="Grigoriev I.V."/>
            <person name="Hibbett D.S."/>
            <person name="Martin F."/>
        </authorList>
    </citation>
    <scope>NUCLEOTIDE SEQUENCE [LARGE SCALE GENOMIC DNA]</scope>
    <source>
        <strain evidence="2 3">Koide BX008</strain>
    </source>
</reference>
<dbReference type="AlphaFoldDB" id="A0A0C2RUQ5"/>
<evidence type="ECO:0000313" key="2">
    <source>
        <dbReference type="EMBL" id="KIL53960.1"/>
    </source>
</evidence>
<feature type="region of interest" description="Disordered" evidence="1">
    <location>
        <begin position="1"/>
        <end position="76"/>
    </location>
</feature>
<name>A0A0C2RUQ5_AMAMK</name>
<organism evidence="2 3">
    <name type="scientific">Amanita muscaria (strain Koide BX008)</name>
    <dbReference type="NCBI Taxonomy" id="946122"/>
    <lineage>
        <taxon>Eukaryota</taxon>
        <taxon>Fungi</taxon>
        <taxon>Dikarya</taxon>
        <taxon>Basidiomycota</taxon>
        <taxon>Agaricomycotina</taxon>
        <taxon>Agaricomycetes</taxon>
        <taxon>Agaricomycetidae</taxon>
        <taxon>Agaricales</taxon>
        <taxon>Pluteineae</taxon>
        <taxon>Amanitaceae</taxon>
        <taxon>Amanita</taxon>
    </lineage>
</organism>
<dbReference type="InParanoid" id="A0A0C2RUQ5"/>
<accession>A0A0C2RUQ5</accession>
<dbReference type="EMBL" id="KN819079">
    <property type="protein sequence ID" value="KIL53960.1"/>
    <property type="molecule type" value="Genomic_DNA"/>
</dbReference>